<sequence>MALSLALTVAACGGDDEGDSAGSGSGGGSSLSGDLNGAGASSQQAAMQAWAVGFQDANPDITVNYDAVGSGGGREQFLAGGVLFAGSDAYLDEEELTSSQERCAGDGGAIDLPHYISPIAVVYNLPSVPELQLSPATVAKIFNNQITTWNDPAIAADNPDAQLPSTPITAVHRADDSGTTENFIEYLVANAEADFPYEPDGVWPAEGGEAAQQTSGVIQAVTAAEGAIGYADLSQAGELGTAALKVGEEYVAPSPEGAATALEASALAEGRPEGDLAYEIDRTTTEAGAYPLFLVSYHVVCKQYESQEDADKVKAFMTYVGSEEGQQAAAQQAGSAPISEGLREQITEQVDAISAAG</sequence>
<evidence type="ECO:0000256" key="3">
    <source>
        <dbReference type="ARBA" id="ARBA00022592"/>
    </source>
</evidence>
<dbReference type="PIRSF" id="PIRSF002756">
    <property type="entry name" value="PstS"/>
    <property type="match status" value="1"/>
</dbReference>
<dbReference type="GO" id="GO:0042301">
    <property type="term" value="F:phosphate ion binding"/>
    <property type="evidence" value="ECO:0007669"/>
    <property type="project" value="InterPro"/>
</dbReference>
<accession>A0A3A3ZN96</accession>
<keyword evidence="3 4" id="KW-0592">Phosphate transport</keyword>
<evidence type="ECO:0000313" key="8">
    <source>
        <dbReference type="Proteomes" id="UP000265614"/>
    </source>
</evidence>
<protein>
    <recommendedName>
        <fullName evidence="4">Phosphate-binding protein</fullName>
    </recommendedName>
</protein>
<dbReference type="GO" id="GO:0043190">
    <property type="term" value="C:ATP-binding cassette (ABC) transporter complex"/>
    <property type="evidence" value="ECO:0007669"/>
    <property type="project" value="InterPro"/>
</dbReference>
<evidence type="ECO:0000256" key="5">
    <source>
        <dbReference type="SAM" id="MobiDB-lite"/>
    </source>
</evidence>
<feature type="compositionally biased region" description="Gly residues" evidence="5">
    <location>
        <begin position="21"/>
        <end position="30"/>
    </location>
</feature>
<dbReference type="OrthoDB" id="9801510at2"/>
<dbReference type="Proteomes" id="UP000265614">
    <property type="component" value="Unassembled WGS sequence"/>
</dbReference>
<keyword evidence="2 4" id="KW-0813">Transport</keyword>
<feature type="region of interest" description="Disordered" evidence="5">
    <location>
        <begin position="16"/>
        <end position="39"/>
    </location>
</feature>
<dbReference type="CDD" id="cd13565">
    <property type="entry name" value="PBP2_PstS"/>
    <property type="match status" value="1"/>
</dbReference>
<gene>
    <name evidence="7" type="primary">pstS</name>
    <name evidence="7" type="ORF">D5H78_01510</name>
</gene>
<evidence type="ECO:0000259" key="6">
    <source>
        <dbReference type="Pfam" id="PF12849"/>
    </source>
</evidence>
<evidence type="ECO:0000256" key="4">
    <source>
        <dbReference type="PIRNR" id="PIRNR002756"/>
    </source>
</evidence>
<dbReference type="AlphaFoldDB" id="A0A3A3ZN96"/>
<dbReference type="NCBIfam" id="TIGR00975">
    <property type="entry name" value="3a0107s03"/>
    <property type="match status" value="1"/>
</dbReference>
<comment type="similarity">
    <text evidence="1 4">Belongs to the PstS family.</text>
</comment>
<evidence type="ECO:0000256" key="1">
    <source>
        <dbReference type="ARBA" id="ARBA00008725"/>
    </source>
</evidence>
<dbReference type="SUPFAM" id="SSF53850">
    <property type="entry name" value="Periplasmic binding protein-like II"/>
    <property type="match status" value="1"/>
</dbReference>
<dbReference type="Gene3D" id="3.40.190.10">
    <property type="entry name" value="Periplasmic binding protein-like II"/>
    <property type="match status" value="2"/>
</dbReference>
<comment type="caution">
    <text evidence="7">The sequence shown here is derived from an EMBL/GenBank/DDBJ whole genome shotgun (WGS) entry which is preliminary data.</text>
</comment>
<proteinExistence type="inferred from homology"/>
<evidence type="ECO:0000256" key="2">
    <source>
        <dbReference type="ARBA" id="ARBA00022448"/>
    </source>
</evidence>
<dbReference type="EMBL" id="QZEZ01000001">
    <property type="protein sequence ID" value="RJK98341.1"/>
    <property type="molecule type" value="Genomic_DNA"/>
</dbReference>
<feature type="domain" description="PBP" evidence="6">
    <location>
        <begin position="29"/>
        <end position="324"/>
    </location>
</feature>
<dbReference type="InterPro" id="IPR024370">
    <property type="entry name" value="PBP_domain"/>
</dbReference>
<dbReference type="Pfam" id="PF12849">
    <property type="entry name" value="PBP_like_2"/>
    <property type="match status" value="1"/>
</dbReference>
<dbReference type="PANTHER" id="PTHR42996:SF1">
    <property type="entry name" value="PHOSPHATE-BINDING PROTEIN PSTS"/>
    <property type="match status" value="1"/>
</dbReference>
<dbReference type="InterPro" id="IPR005673">
    <property type="entry name" value="ABC_phos-bd_PstS"/>
</dbReference>
<organism evidence="7 8">
    <name type="scientific">Vallicoccus soli</name>
    <dbReference type="NCBI Taxonomy" id="2339232"/>
    <lineage>
        <taxon>Bacteria</taxon>
        <taxon>Bacillati</taxon>
        <taxon>Actinomycetota</taxon>
        <taxon>Actinomycetes</taxon>
        <taxon>Motilibacterales</taxon>
        <taxon>Vallicoccaceae</taxon>
        <taxon>Vallicoccus</taxon>
    </lineage>
</organism>
<dbReference type="InterPro" id="IPR050962">
    <property type="entry name" value="Phosphate-bind_PstS"/>
</dbReference>
<evidence type="ECO:0000313" key="7">
    <source>
        <dbReference type="EMBL" id="RJK98341.1"/>
    </source>
</evidence>
<dbReference type="PANTHER" id="PTHR42996">
    <property type="entry name" value="PHOSPHATE-BINDING PROTEIN PSTS"/>
    <property type="match status" value="1"/>
</dbReference>
<name>A0A3A3ZN96_9ACTN</name>
<dbReference type="GO" id="GO:0035435">
    <property type="term" value="P:phosphate ion transmembrane transport"/>
    <property type="evidence" value="ECO:0007669"/>
    <property type="project" value="InterPro"/>
</dbReference>
<keyword evidence="8" id="KW-1185">Reference proteome</keyword>
<reference evidence="7 8" key="1">
    <citation type="submission" date="2018-09" db="EMBL/GenBank/DDBJ databases">
        <title>YIM 75000 draft genome.</title>
        <authorList>
            <person name="Tang S."/>
            <person name="Feng Y."/>
        </authorList>
    </citation>
    <scope>NUCLEOTIDE SEQUENCE [LARGE SCALE GENOMIC DNA]</scope>
    <source>
        <strain evidence="7 8">YIM 75000</strain>
    </source>
</reference>